<feature type="compositionally biased region" description="Basic and acidic residues" evidence="6">
    <location>
        <begin position="73"/>
        <end position="88"/>
    </location>
</feature>
<name>A0AAJ7TZA3_PETMA</name>
<dbReference type="PANTHER" id="PTHR12247:SF129">
    <property type="entry name" value="SOP-2-RELATED PROTEIN 3"/>
    <property type="match status" value="1"/>
</dbReference>
<feature type="repeat" description="MBT" evidence="5">
    <location>
        <begin position="118"/>
        <end position="219"/>
    </location>
</feature>
<feature type="region of interest" description="Disordered" evidence="6">
    <location>
        <begin position="752"/>
        <end position="835"/>
    </location>
</feature>
<reference evidence="9" key="1">
    <citation type="submission" date="2025-08" db="UniProtKB">
        <authorList>
            <consortium name="RefSeq"/>
        </authorList>
    </citation>
    <scope>IDENTIFICATION</scope>
    <source>
        <tissue evidence="9">Sperm</tissue>
    </source>
</reference>
<dbReference type="InterPro" id="IPR013761">
    <property type="entry name" value="SAM/pointed_sf"/>
</dbReference>
<dbReference type="Gene3D" id="1.10.150.50">
    <property type="entry name" value="Transcription Factor, Ets-1"/>
    <property type="match status" value="1"/>
</dbReference>
<gene>
    <name evidence="9" type="primary">LOC116951126</name>
</gene>
<feature type="compositionally biased region" description="Low complexity" evidence="6">
    <location>
        <begin position="856"/>
        <end position="875"/>
    </location>
</feature>
<dbReference type="PANTHER" id="PTHR12247">
    <property type="entry name" value="POLYCOMB GROUP PROTEIN"/>
    <property type="match status" value="1"/>
</dbReference>
<feature type="repeat" description="MBT" evidence="5">
    <location>
        <begin position="343"/>
        <end position="450"/>
    </location>
</feature>
<evidence type="ECO:0000259" key="7">
    <source>
        <dbReference type="SMART" id="SM00454"/>
    </source>
</evidence>
<dbReference type="Gene3D" id="3.90.1150.190">
    <property type="entry name" value="SLED domain"/>
    <property type="match status" value="1"/>
</dbReference>
<dbReference type="SMART" id="SM00454">
    <property type="entry name" value="SAM"/>
    <property type="match status" value="1"/>
</dbReference>
<keyword evidence="3" id="KW-0677">Repeat</keyword>
<keyword evidence="4" id="KW-0539">Nucleus</keyword>
<dbReference type="Pfam" id="PF12140">
    <property type="entry name" value="SLED"/>
    <property type="match status" value="1"/>
</dbReference>
<dbReference type="SUPFAM" id="SSF63748">
    <property type="entry name" value="Tudor/PWWP/MBT"/>
    <property type="match status" value="4"/>
</dbReference>
<dbReference type="CDD" id="cd20093">
    <property type="entry name" value="MBT_SFMBT_rpt1"/>
    <property type="match status" value="1"/>
</dbReference>
<dbReference type="AlphaFoldDB" id="A0AAJ7TZA3"/>
<dbReference type="InterPro" id="IPR050548">
    <property type="entry name" value="PcG_chromatin_remod_factors"/>
</dbReference>
<feature type="compositionally biased region" description="Low complexity" evidence="6">
    <location>
        <begin position="817"/>
        <end position="835"/>
    </location>
</feature>
<dbReference type="Pfam" id="PF02820">
    <property type="entry name" value="MBT"/>
    <property type="match status" value="4"/>
</dbReference>
<evidence type="ECO:0000256" key="4">
    <source>
        <dbReference type="ARBA" id="ARBA00023242"/>
    </source>
</evidence>
<dbReference type="KEGG" id="pmrn:116951126"/>
<dbReference type="GO" id="GO:0045892">
    <property type="term" value="P:negative regulation of DNA-templated transcription"/>
    <property type="evidence" value="ECO:0007669"/>
    <property type="project" value="TreeGrafter"/>
</dbReference>
<dbReference type="InterPro" id="IPR001660">
    <property type="entry name" value="SAM"/>
</dbReference>
<dbReference type="RefSeq" id="XP_032825438.1">
    <property type="nucleotide sequence ID" value="XM_032969547.1"/>
</dbReference>
<evidence type="ECO:0000313" key="9">
    <source>
        <dbReference type="RefSeq" id="XP_032825438.1"/>
    </source>
</evidence>
<feature type="compositionally biased region" description="Polar residues" evidence="6">
    <location>
        <begin position="778"/>
        <end position="795"/>
    </location>
</feature>
<dbReference type="Pfam" id="PF00536">
    <property type="entry name" value="SAM_1"/>
    <property type="match status" value="1"/>
</dbReference>
<dbReference type="GO" id="GO:0042393">
    <property type="term" value="F:histone binding"/>
    <property type="evidence" value="ECO:0007669"/>
    <property type="project" value="TreeGrafter"/>
</dbReference>
<dbReference type="SMART" id="SM00561">
    <property type="entry name" value="MBT"/>
    <property type="match status" value="4"/>
</dbReference>
<evidence type="ECO:0000256" key="3">
    <source>
        <dbReference type="ARBA" id="ARBA00022737"/>
    </source>
</evidence>
<feature type="repeat" description="MBT" evidence="5">
    <location>
        <begin position="458"/>
        <end position="555"/>
    </location>
</feature>
<dbReference type="Gene3D" id="2.30.30.140">
    <property type="match status" value="4"/>
</dbReference>
<keyword evidence="8" id="KW-1185">Reference proteome</keyword>
<evidence type="ECO:0000256" key="5">
    <source>
        <dbReference type="PROSITE-ProRule" id="PRU00459"/>
    </source>
</evidence>
<feature type="compositionally biased region" description="Low complexity" evidence="6">
    <location>
        <begin position="928"/>
        <end position="949"/>
    </location>
</feature>
<proteinExistence type="predicted"/>
<keyword evidence="2" id="KW-0678">Repressor</keyword>
<feature type="domain" description="SAM" evidence="7">
    <location>
        <begin position="958"/>
        <end position="1024"/>
    </location>
</feature>
<comment type="subcellular location">
    <subcellularLocation>
        <location evidence="1">Nucleus</location>
    </subcellularLocation>
</comment>
<organism evidence="8 9">
    <name type="scientific">Petromyzon marinus</name>
    <name type="common">Sea lamprey</name>
    <dbReference type="NCBI Taxonomy" id="7757"/>
    <lineage>
        <taxon>Eukaryota</taxon>
        <taxon>Metazoa</taxon>
        <taxon>Chordata</taxon>
        <taxon>Craniata</taxon>
        <taxon>Vertebrata</taxon>
        <taxon>Cyclostomata</taxon>
        <taxon>Hyperoartia</taxon>
        <taxon>Petromyzontiformes</taxon>
        <taxon>Petromyzontidae</taxon>
        <taxon>Petromyzon</taxon>
    </lineage>
</organism>
<dbReference type="GO" id="GO:0003682">
    <property type="term" value="F:chromatin binding"/>
    <property type="evidence" value="ECO:0007669"/>
    <property type="project" value="TreeGrafter"/>
</dbReference>
<evidence type="ECO:0000256" key="6">
    <source>
        <dbReference type="SAM" id="MobiDB-lite"/>
    </source>
</evidence>
<feature type="repeat" description="MBT" evidence="5">
    <location>
        <begin position="227"/>
        <end position="333"/>
    </location>
</feature>
<sequence>MRPHTQMPYWNRGGGVALVRLPPPPLLLPGGPRGGRGSIGCRLEDASLACSEGLRPGRSDAFCLGSREARAMESEADTAAREASHGHPEAQTAAWAPAHASESGVCCSEEGEEEEAWFGWEEYLDEIGAVAAPHTSFLHVERSLQSSLSAGMLLEVANGGAPPATFWPAEVVMTCGPLLLLRPIGHGGDRSADFWRDILTAELHPVGWCARHQRSLVPPCAIREKHPRWEALLAEGLVDARTAPPSLLEGPNRGRPPVELIVPGERLEVREATGRELRAWPAAVVRNVGGRLRLRPCGLGPEEAALDAWLFYLHPRLHPLGWARGNRCAVEPPAAVASLRTAEQWEAARQEAYGPDAREAVPPEIFKEVAESRSHRFSQGMKLEAVHPTLPFSIAPATVTKVLSEWFFVVEMDAAGGEVAPLAPLVCSLDGPTALPAQWSLKNGVPCTPPPGYEGQDFDWAEYLKSSGAEAAPGSCFPMDEPQHGFIQGMRLEVVNPLLPSELCVATVTHLRHHLMWLRLEGLQQPQPDCIVDVRSMDIFPVGWSESNGYPLRAPRRSPPVGGARRKIAVVQPKQQVPVPFAAGETRARRELSLQPSDTGPGSGKYCCPKIFINHRCFSGPFLNKGRIAELPQSVGPGSCVLVLREVLSLLINSAYKPSRVLHELQLKGQPQWGGQEETIKAKYSGKRYRAKVELVRMAEQVADFCRSTCVRLQCCPLLFGPASTTSSCPESCHTRTKTKYTYHHGRRRCRRVVPRLASDGNDRGPKLAPRNGLKRTGTASSVDSSCAGSPQNGTHGLEGEECDEVDEEEEDEEESGSSSSAASSSWAGEEPASAVATAAATAGVLSSSSPSLAAARGAGATRKPPRSGAASRPAPQLPTLLVLERAKRKRKIRSFSSDDEQSKPRRSGGAKRPKQEKPEPAAESTRQPVTPQQQQQQPSSATAPTPAQQEFALESNPLGWSVADVVRYIKNTDCSPMARLFLEQEIDGQALLLLTLATVQECMDIKLGPAVKLCHHVERLKAAFYRQFAR</sequence>
<dbReference type="InterPro" id="IPR004092">
    <property type="entry name" value="Mbt"/>
</dbReference>
<evidence type="ECO:0000256" key="1">
    <source>
        <dbReference type="ARBA" id="ARBA00004123"/>
    </source>
</evidence>
<dbReference type="SUPFAM" id="SSF47769">
    <property type="entry name" value="SAM/Pointed domain"/>
    <property type="match status" value="1"/>
</dbReference>
<dbReference type="InterPro" id="IPR021987">
    <property type="entry name" value="SLED"/>
</dbReference>
<dbReference type="InterPro" id="IPR038348">
    <property type="entry name" value="SLED_sf"/>
</dbReference>
<evidence type="ECO:0000256" key="2">
    <source>
        <dbReference type="ARBA" id="ARBA00022491"/>
    </source>
</evidence>
<feature type="compositionally biased region" description="Acidic residues" evidence="6">
    <location>
        <begin position="800"/>
        <end position="816"/>
    </location>
</feature>
<evidence type="ECO:0000313" key="8">
    <source>
        <dbReference type="Proteomes" id="UP001318040"/>
    </source>
</evidence>
<feature type="region of interest" description="Disordered" evidence="6">
    <location>
        <begin position="856"/>
        <end position="949"/>
    </location>
</feature>
<feature type="region of interest" description="Disordered" evidence="6">
    <location>
        <begin position="73"/>
        <end position="96"/>
    </location>
</feature>
<accession>A0AAJ7TZA3</accession>
<dbReference type="GO" id="GO:0005634">
    <property type="term" value="C:nucleus"/>
    <property type="evidence" value="ECO:0007669"/>
    <property type="project" value="UniProtKB-SubCell"/>
</dbReference>
<dbReference type="PROSITE" id="PS51079">
    <property type="entry name" value="MBT"/>
    <property type="match status" value="4"/>
</dbReference>
<dbReference type="Proteomes" id="UP001318040">
    <property type="component" value="Chromosome 42"/>
</dbReference>
<protein>
    <submittedName>
        <fullName evidence="9">Scm-like with four MBT domains protein 1 isoform X1</fullName>
    </submittedName>
</protein>